<dbReference type="PANTHER" id="PTHR43591">
    <property type="entry name" value="METHYLTRANSFERASE"/>
    <property type="match status" value="1"/>
</dbReference>
<dbReference type="Gene3D" id="3.40.50.150">
    <property type="entry name" value="Vaccinia Virus protein VP39"/>
    <property type="match status" value="1"/>
</dbReference>
<protein>
    <recommendedName>
        <fullName evidence="5">S-adenosyl-L-methionine-dependent methyltransferase</fullName>
    </recommendedName>
</protein>
<accession>A0AAD5WPR4</accession>
<evidence type="ECO:0008006" key="5">
    <source>
        <dbReference type="Google" id="ProtNLM"/>
    </source>
</evidence>
<comment type="similarity">
    <text evidence="1">Belongs to the methyltransferase superfamily. LaeA methyltransferase family.</text>
</comment>
<evidence type="ECO:0000256" key="2">
    <source>
        <dbReference type="SAM" id="MobiDB-lite"/>
    </source>
</evidence>
<dbReference type="PANTHER" id="PTHR43591:SF14">
    <property type="entry name" value="METHYLTRANSFERASE"/>
    <property type="match status" value="1"/>
</dbReference>
<dbReference type="SUPFAM" id="SSF53335">
    <property type="entry name" value="S-adenosyl-L-methionine-dependent methyltransferases"/>
    <property type="match status" value="1"/>
</dbReference>
<reference evidence="3" key="1">
    <citation type="submission" date="2022-07" db="EMBL/GenBank/DDBJ databases">
        <title>Draft genome sequence of Zalerion maritima ATCC 34329, a (micro)plastics degrading marine fungus.</title>
        <authorList>
            <person name="Paco A."/>
            <person name="Goncalves M.F.M."/>
            <person name="Rocha-Santos T.A.P."/>
            <person name="Alves A."/>
        </authorList>
    </citation>
    <scope>NUCLEOTIDE SEQUENCE</scope>
    <source>
        <strain evidence="3">ATCC 34329</strain>
    </source>
</reference>
<dbReference type="EMBL" id="JAKWBI020000244">
    <property type="protein sequence ID" value="KAJ2898117.1"/>
    <property type="molecule type" value="Genomic_DNA"/>
</dbReference>
<dbReference type="InterPro" id="IPR029063">
    <property type="entry name" value="SAM-dependent_MTases_sf"/>
</dbReference>
<dbReference type="GO" id="GO:0008168">
    <property type="term" value="F:methyltransferase activity"/>
    <property type="evidence" value="ECO:0007669"/>
    <property type="project" value="TreeGrafter"/>
</dbReference>
<dbReference type="AlphaFoldDB" id="A0AAD5WPR4"/>
<keyword evidence="4" id="KW-1185">Reference proteome</keyword>
<evidence type="ECO:0000313" key="3">
    <source>
        <dbReference type="EMBL" id="KAJ2898117.1"/>
    </source>
</evidence>
<dbReference type="Pfam" id="PF13489">
    <property type="entry name" value="Methyltransf_23"/>
    <property type="match status" value="1"/>
</dbReference>
<comment type="caution">
    <text evidence="3">The sequence shown here is derived from an EMBL/GenBank/DDBJ whole genome shotgun (WGS) entry which is preliminary data.</text>
</comment>
<name>A0AAD5WPR4_9PEZI</name>
<feature type="region of interest" description="Disordered" evidence="2">
    <location>
        <begin position="1"/>
        <end position="41"/>
    </location>
</feature>
<feature type="compositionally biased region" description="Polar residues" evidence="2">
    <location>
        <begin position="12"/>
        <end position="22"/>
    </location>
</feature>
<dbReference type="Proteomes" id="UP001201980">
    <property type="component" value="Unassembled WGS sequence"/>
</dbReference>
<organism evidence="3 4">
    <name type="scientific">Zalerion maritima</name>
    <dbReference type="NCBI Taxonomy" id="339359"/>
    <lineage>
        <taxon>Eukaryota</taxon>
        <taxon>Fungi</taxon>
        <taxon>Dikarya</taxon>
        <taxon>Ascomycota</taxon>
        <taxon>Pezizomycotina</taxon>
        <taxon>Sordariomycetes</taxon>
        <taxon>Lulworthiomycetidae</taxon>
        <taxon>Lulworthiales</taxon>
        <taxon>Lulworthiaceae</taxon>
        <taxon>Zalerion</taxon>
    </lineage>
</organism>
<gene>
    <name evidence="3" type="ORF">MKZ38_004176</name>
</gene>
<sequence length="343" mass="39059">MSGNFPPPSGDFSFTSEYQGSTNDEDTESLTESIIGVQEENGRTYHSYQAGSYPYPNDEREKERLELQYECISVLFGGRLFFAPWSRQHYPGTILDIGTGTGRWAIEMGDKFPLSTIRATDLSPIQTTHVPPNVNFCIEDGSLPWHPSLFYDYVHTRMTVGCWSDFCTDVCTQAYAQLNPGGWFESQELDPWVYCDDGTMPDSFQPLVWVQEMSEIADEAQRPVLMAQTARQSYEQAGFQNVRELAFRIPLNDWGGGGNLTRLERRVGRMWEENMLEGLSAMSLGLYTRYRNMNQKRVEGRLLHVRRGLRDKNVHAYMRIVVVLGQKPTSPDRGVTGPSLQMT</sequence>
<evidence type="ECO:0000256" key="1">
    <source>
        <dbReference type="ARBA" id="ARBA00038158"/>
    </source>
</evidence>
<proteinExistence type="inferred from homology"/>
<dbReference type="CDD" id="cd02440">
    <property type="entry name" value="AdoMet_MTases"/>
    <property type="match status" value="1"/>
</dbReference>
<evidence type="ECO:0000313" key="4">
    <source>
        <dbReference type="Proteomes" id="UP001201980"/>
    </source>
</evidence>